<dbReference type="SUPFAM" id="SSF160582">
    <property type="entry name" value="MbtH-like"/>
    <property type="match status" value="1"/>
</dbReference>
<sequence>MTNPFEDTEARYRVLVNDKGQHSLWPEFVDVPQGWSATLEDATRGDAMAWIEDNWTDPTTLGVAVGG</sequence>
<dbReference type="PANTHER" id="PTHR38444">
    <property type="entry name" value="ENTEROBACTIN BIOSYNTHESIS PROTEIN YBDZ"/>
    <property type="match status" value="1"/>
</dbReference>
<protein>
    <submittedName>
        <fullName evidence="2">MbtH family protein</fullName>
    </submittedName>
</protein>
<comment type="caution">
    <text evidence="2">The sequence shown here is derived from an EMBL/GenBank/DDBJ whole genome shotgun (WGS) entry which is preliminary data.</text>
</comment>
<evidence type="ECO:0000313" key="3">
    <source>
        <dbReference type="Proteomes" id="UP000649289"/>
    </source>
</evidence>
<proteinExistence type="predicted"/>
<dbReference type="RefSeq" id="WP_191199732.1">
    <property type="nucleotide sequence ID" value="NZ_BAAAPA010000005.1"/>
</dbReference>
<evidence type="ECO:0000259" key="1">
    <source>
        <dbReference type="SMART" id="SM00923"/>
    </source>
</evidence>
<accession>A0ABR8MH77</accession>
<feature type="domain" description="MbtH-like" evidence="1">
    <location>
        <begin position="3"/>
        <end position="53"/>
    </location>
</feature>
<dbReference type="Pfam" id="PF03621">
    <property type="entry name" value="MbtH"/>
    <property type="match status" value="1"/>
</dbReference>
<name>A0ABR8MH77_9ACTN</name>
<evidence type="ECO:0000313" key="2">
    <source>
        <dbReference type="EMBL" id="MBD3915429.1"/>
    </source>
</evidence>
<keyword evidence="3" id="KW-1185">Reference proteome</keyword>
<dbReference type="Gene3D" id="3.90.820.10">
    <property type="entry name" value="Structural Genomics, Unknown Function 30-nov-00 1gh9 Mol_id"/>
    <property type="match status" value="1"/>
</dbReference>
<dbReference type="SMART" id="SM00923">
    <property type="entry name" value="MbtH"/>
    <property type="match status" value="1"/>
</dbReference>
<dbReference type="InterPro" id="IPR037407">
    <property type="entry name" value="MLP_fam"/>
</dbReference>
<dbReference type="InterPro" id="IPR005153">
    <property type="entry name" value="MbtH-like_dom"/>
</dbReference>
<dbReference type="Proteomes" id="UP000649289">
    <property type="component" value="Unassembled WGS sequence"/>
</dbReference>
<dbReference type="EMBL" id="JACXYY010000004">
    <property type="protein sequence ID" value="MBD3915429.1"/>
    <property type="molecule type" value="Genomic_DNA"/>
</dbReference>
<dbReference type="PANTHER" id="PTHR38444:SF1">
    <property type="entry name" value="ENTEROBACTIN BIOSYNTHESIS PROTEIN YBDZ"/>
    <property type="match status" value="1"/>
</dbReference>
<dbReference type="InterPro" id="IPR038020">
    <property type="entry name" value="MbtH-like_sf"/>
</dbReference>
<gene>
    <name evidence="2" type="ORF">IEZ25_12460</name>
</gene>
<organism evidence="2 3">
    <name type="scientific">Nocardioides hwasunensis</name>
    <dbReference type="NCBI Taxonomy" id="397258"/>
    <lineage>
        <taxon>Bacteria</taxon>
        <taxon>Bacillati</taxon>
        <taxon>Actinomycetota</taxon>
        <taxon>Actinomycetes</taxon>
        <taxon>Propionibacteriales</taxon>
        <taxon>Nocardioidaceae</taxon>
        <taxon>Nocardioides</taxon>
    </lineage>
</organism>
<reference evidence="2 3" key="1">
    <citation type="submission" date="2020-09" db="EMBL/GenBank/DDBJ databases">
        <title>novel species in genus Nocardioides.</title>
        <authorList>
            <person name="Zhang G."/>
        </authorList>
    </citation>
    <scope>NUCLEOTIDE SEQUENCE [LARGE SCALE GENOMIC DNA]</scope>
    <source>
        <strain evidence="2 3">19197</strain>
    </source>
</reference>